<keyword evidence="1" id="KW-0732">Signal</keyword>
<accession>A0AB39VTT6</accession>
<dbReference type="RefSeq" id="WP_369789996.1">
    <property type="nucleotide sequence ID" value="NZ_CP165628.1"/>
</dbReference>
<keyword evidence="2" id="KW-0675">Receptor</keyword>
<reference evidence="2" key="1">
    <citation type="submission" date="2024-07" db="EMBL/GenBank/DDBJ databases">
        <authorList>
            <person name="Biller S.J."/>
        </authorList>
    </citation>
    <scope>NUCLEOTIDE SEQUENCE</scope>
    <source>
        <strain evidence="2">WC2420</strain>
    </source>
</reference>
<proteinExistence type="predicted"/>
<evidence type="ECO:0000313" key="2">
    <source>
        <dbReference type="EMBL" id="XDU73606.1"/>
    </source>
</evidence>
<dbReference type="EMBL" id="CP165628">
    <property type="protein sequence ID" value="XDU73606.1"/>
    <property type="molecule type" value="Genomic_DNA"/>
</dbReference>
<feature type="chain" id="PRO_5044340199" evidence="1">
    <location>
        <begin position="32"/>
        <end position="430"/>
    </location>
</feature>
<dbReference type="InterPro" id="IPR023614">
    <property type="entry name" value="Porin_dom_sf"/>
</dbReference>
<protein>
    <submittedName>
        <fullName evidence="2">TonB-dependent receptor</fullName>
    </submittedName>
</protein>
<organism evidence="2">
    <name type="scientific">Rouxiella sp. WC2420</name>
    <dbReference type="NCBI Taxonomy" id="3234145"/>
    <lineage>
        <taxon>Bacteria</taxon>
        <taxon>Pseudomonadati</taxon>
        <taxon>Pseudomonadota</taxon>
        <taxon>Gammaproteobacteria</taxon>
        <taxon>Enterobacterales</taxon>
        <taxon>Yersiniaceae</taxon>
        <taxon>Rouxiella</taxon>
    </lineage>
</organism>
<name>A0AB39VTT6_9GAMM</name>
<dbReference type="AlphaFoldDB" id="A0AB39VTT6"/>
<gene>
    <name evidence="2" type="ORF">AB3G37_05765</name>
</gene>
<feature type="signal peptide" evidence="1">
    <location>
        <begin position="1"/>
        <end position="31"/>
    </location>
</feature>
<sequence>MKQQKLSFSLKLGALLVSQALFMGHAAAATAATSDCDAGVADSLTQMFTCGSVHGSLRALDYSTHNAYFSKGYSQDTFSYGGTVKYTTAEYYGLSFGLGGIFQRGIDHNQDHLVSELGSNQTGVGEAYIKYHYKDFSITAGDQRLSIPFLGDYDWRITPMLYRAVDANYGDADNFLHATKVTRFKNWGDQGFHRDTAYTNADGTNEGMKTNGMWAIGGGRAVNFDNKKLTGQLWYEDYNNYTKMYYADSYLSWTDTSYQPKIGLQVIRGLSSGNAVAGEVNSTTYGAQFAMNFTPSLRWSLNWDHIAASNNAYGDGALVTPYAHNASSGPYFAQPFFTSTQDLGSGNAYGTDLNWTATSSISVGTRYTFMDLTPSSGASSTNQSEYLIYGTYSFDGVLKGLSVTDFAGVQTTSNSAGNFWQNRISLEYDF</sequence>
<evidence type="ECO:0000256" key="1">
    <source>
        <dbReference type="SAM" id="SignalP"/>
    </source>
</evidence>
<dbReference type="Gene3D" id="2.40.160.10">
    <property type="entry name" value="Porin"/>
    <property type="match status" value="1"/>
</dbReference>